<name>T1ES68_HELRO</name>
<protein>
    <recommendedName>
        <fullName evidence="1">C2 domain-containing protein</fullName>
    </recommendedName>
</protein>
<organism evidence="3 4">
    <name type="scientific">Helobdella robusta</name>
    <name type="common">Californian leech</name>
    <dbReference type="NCBI Taxonomy" id="6412"/>
    <lineage>
        <taxon>Eukaryota</taxon>
        <taxon>Metazoa</taxon>
        <taxon>Spiralia</taxon>
        <taxon>Lophotrochozoa</taxon>
        <taxon>Annelida</taxon>
        <taxon>Clitellata</taxon>
        <taxon>Hirudinea</taxon>
        <taxon>Rhynchobdellida</taxon>
        <taxon>Glossiphoniidae</taxon>
        <taxon>Helobdella</taxon>
    </lineage>
</organism>
<dbReference type="EMBL" id="AMQM01001015">
    <property type="status" value="NOT_ANNOTATED_CDS"/>
    <property type="molecule type" value="Genomic_DNA"/>
</dbReference>
<dbReference type="STRING" id="6412.T1ES68"/>
<reference evidence="2 4" key="2">
    <citation type="journal article" date="2013" name="Nature">
        <title>Insights into bilaterian evolution from three spiralian genomes.</title>
        <authorList>
            <person name="Simakov O."/>
            <person name="Marletaz F."/>
            <person name="Cho S.J."/>
            <person name="Edsinger-Gonzales E."/>
            <person name="Havlak P."/>
            <person name="Hellsten U."/>
            <person name="Kuo D.H."/>
            <person name="Larsson T."/>
            <person name="Lv J."/>
            <person name="Arendt D."/>
            <person name="Savage R."/>
            <person name="Osoegawa K."/>
            <person name="de Jong P."/>
            <person name="Grimwood J."/>
            <person name="Chapman J.A."/>
            <person name="Shapiro H."/>
            <person name="Aerts A."/>
            <person name="Otillar R.P."/>
            <person name="Terry A.Y."/>
            <person name="Boore J.L."/>
            <person name="Grigoriev I.V."/>
            <person name="Lindberg D.R."/>
            <person name="Seaver E.C."/>
            <person name="Weisblat D.A."/>
            <person name="Putnam N.H."/>
            <person name="Rokhsar D.S."/>
        </authorList>
    </citation>
    <scope>NUCLEOTIDE SEQUENCE</scope>
</reference>
<dbReference type="InParanoid" id="T1ES68"/>
<dbReference type="HOGENOM" id="CLU_023008_5_1_1"/>
<dbReference type="Proteomes" id="UP000015101">
    <property type="component" value="Unassembled WGS sequence"/>
</dbReference>
<evidence type="ECO:0000259" key="1">
    <source>
        <dbReference type="PROSITE" id="PS50004"/>
    </source>
</evidence>
<evidence type="ECO:0000313" key="4">
    <source>
        <dbReference type="Proteomes" id="UP000015101"/>
    </source>
</evidence>
<dbReference type="PANTHER" id="PTHR10024:SF348">
    <property type="entry name" value="SYNAPTOTAGMIN-17"/>
    <property type="match status" value="1"/>
</dbReference>
<gene>
    <name evidence="3" type="primary">20199418</name>
    <name evidence="2" type="ORF">HELRODRAFT_162049</name>
</gene>
<dbReference type="RefSeq" id="XP_009022621.1">
    <property type="nucleotide sequence ID" value="XM_009024373.1"/>
</dbReference>
<proteinExistence type="predicted"/>
<sequence>MTSGEILLSLRYLPTAEKLTVSIIKAINLATTTTTTTAAAAAAIDFHDENKQRDHDGDGSDVAGDDAAVAEANVSMASLGNILLPDPYVKTSLMYNDRVIKRKKTATRISTLNPVFDESMTFDVPLECIDKVYLNIRVYSGKSCNHRLIGACAVGSNISSLARDHWKAMLQFPRKQVAKWYQLQIPSTSSCH</sequence>
<dbReference type="PANTHER" id="PTHR10024">
    <property type="entry name" value="SYNAPTOTAGMIN"/>
    <property type="match status" value="1"/>
</dbReference>
<dbReference type="eggNOG" id="KOG1028">
    <property type="taxonomic scope" value="Eukaryota"/>
</dbReference>
<feature type="domain" description="C2" evidence="1">
    <location>
        <begin position="2"/>
        <end position="181"/>
    </location>
</feature>
<dbReference type="Pfam" id="PF00168">
    <property type="entry name" value="C2"/>
    <property type="match status" value="1"/>
</dbReference>
<dbReference type="Gene3D" id="2.60.40.150">
    <property type="entry name" value="C2 domain"/>
    <property type="match status" value="1"/>
</dbReference>
<dbReference type="AlphaFoldDB" id="T1ES68"/>
<dbReference type="CTD" id="20199418"/>
<evidence type="ECO:0000313" key="2">
    <source>
        <dbReference type="EMBL" id="ESN98615.1"/>
    </source>
</evidence>
<dbReference type="OrthoDB" id="67700at2759"/>
<keyword evidence="4" id="KW-1185">Reference proteome</keyword>
<dbReference type="EnsemblMetazoa" id="HelroT162049">
    <property type="protein sequence ID" value="HelroP162049"/>
    <property type="gene ID" value="HelroG162049"/>
</dbReference>
<dbReference type="SMART" id="SM00239">
    <property type="entry name" value="C2"/>
    <property type="match status" value="1"/>
</dbReference>
<dbReference type="PROSITE" id="PS50004">
    <property type="entry name" value="C2"/>
    <property type="match status" value="1"/>
</dbReference>
<dbReference type="InterPro" id="IPR035892">
    <property type="entry name" value="C2_domain_sf"/>
</dbReference>
<reference evidence="4" key="1">
    <citation type="submission" date="2012-12" db="EMBL/GenBank/DDBJ databases">
        <authorList>
            <person name="Hellsten U."/>
            <person name="Grimwood J."/>
            <person name="Chapman J.A."/>
            <person name="Shapiro H."/>
            <person name="Aerts A."/>
            <person name="Otillar R.P."/>
            <person name="Terry A.Y."/>
            <person name="Boore J.L."/>
            <person name="Simakov O."/>
            <person name="Marletaz F."/>
            <person name="Cho S.-J."/>
            <person name="Edsinger-Gonzales E."/>
            <person name="Havlak P."/>
            <person name="Kuo D.-H."/>
            <person name="Larsson T."/>
            <person name="Lv J."/>
            <person name="Arendt D."/>
            <person name="Savage R."/>
            <person name="Osoegawa K."/>
            <person name="de Jong P."/>
            <person name="Lindberg D.R."/>
            <person name="Seaver E.C."/>
            <person name="Weisblat D.A."/>
            <person name="Putnam N.H."/>
            <person name="Grigoriev I.V."/>
            <person name="Rokhsar D.S."/>
        </authorList>
    </citation>
    <scope>NUCLEOTIDE SEQUENCE</scope>
</reference>
<dbReference type="KEGG" id="hro:HELRODRAFT_162049"/>
<accession>T1ES68</accession>
<dbReference type="InterPro" id="IPR000008">
    <property type="entry name" value="C2_dom"/>
</dbReference>
<dbReference type="GeneID" id="20199418"/>
<dbReference type="EMBL" id="KB097143">
    <property type="protein sequence ID" value="ESN98615.1"/>
    <property type="molecule type" value="Genomic_DNA"/>
</dbReference>
<reference evidence="3" key="3">
    <citation type="submission" date="2015-06" db="UniProtKB">
        <authorList>
            <consortium name="EnsemblMetazoa"/>
        </authorList>
    </citation>
    <scope>IDENTIFICATION</scope>
</reference>
<dbReference type="SUPFAM" id="SSF49562">
    <property type="entry name" value="C2 domain (Calcium/lipid-binding domain, CaLB)"/>
    <property type="match status" value="1"/>
</dbReference>
<evidence type="ECO:0000313" key="3">
    <source>
        <dbReference type="EnsemblMetazoa" id="HelroP162049"/>
    </source>
</evidence>
<dbReference type="CDD" id="cd00276">
    <property type="entry name" value="C2B_Synaptotagmin"/>
    <property type="match status" value="1"/>
</dbReference>